<reference evidence="2" key="2">
    <citation type="submission" date="2019-01" db="EMBL/GenBank/DDBJ databases">
        <title>Genome sequence of Desulfonema ishimotonii strain Tokyo 01.</title>
        <authorList>
            <person name="Fukui M."/>
        </authorList>
    </citation>
    <scope>NUCLEOTIDE SEQUENCE [LARGE SCALE GENOMIC DNA]</scope>
    <source>
        <strain evidence="2">Tokyo 01</strain>
    </source>
</reference>
<reference evidence="2" key="1">
    <citation type="submission" date="2017-11" db="EMBL/GenBank/DDBJ databases">
        <authorList>
            <person name="Watanabe M."/>
            <person name="Kojima H."/>
        </authorList>
    </citation>
    <scope>NUCLEOTIDE SEQUENCE [LARGE SCALE GENOMIC DNA]</scope>
    <source>
        <strain evidence="2">Tokyo 01</strain>
    </source>
</reference>
<gene>
    <name evidence="1" type="ORF">DENIS_1320</name>
</gene>
<evidence type="ECO:0000313" key="2">
    <source>
        <dbReference type="Proteomes" id="UP000288096"/>
    </source>
</evidence>
<sequence>MCGRVARQIKTGIRVFFLWKRNECLSGPDGVTALVAPSDSASELLRNNIRAFGPQI</sequence>
<keyword evidence="2" id="KW-1185">Reference proteome</keyword>
<dbReference type="Proteomes" id="UP000288096">
    <property type="component" value="Unassembled WGS sequence"/>
</dbReference>
<name>A0A401FTS7_9BACT</name>
<organism evidence="1 2">
    <name type="scientific">Desulfonema ishimotonii</name>
    <dbReference type="NCBI Taxonomy" id="45657"/>
    <lineage>
        <taxon>Bacteria</taxon>
        <taxon>Pseudomonadati</taxon>
        <taxon>Thermodesulfobacteriota</taxon>
        <taxon>Desulfobacteria</taxon>
        <taxon>Desulfobacterales</taxon>
        <taxon>Desulfococcaceae</taxon>
        <taxon>Desulfonema</taxon>
    </lineage>
</organism>
<protein>
    <submittedName>
        <fullName evidence="1">Uncharacterized protein</fullName>
    </submittedName>
</protein>
<dbReference type="EMBL" id="BEXT01000001">
    <property type="protein sequence ID" value="GBC60369.1"/>
    <property type="molecule type" value="Genomic_DNA"/>
</dbReference>
<proteinExistence type="predicted"/>
<accession>A0A401FTS7</accession>
<comment type="caution">
    <text evidence="1">The sequence shown here is derived from an EMBL/GenBank/DDBJ whole genome shotgun (WGS) entry which is preliminary data.</text>
</comment>
<dbReference type="AlphaFoldDB" id="A0A401FTS7"/>
<evidence type="ECO:0000313" key="1">
    <source>
        <dbReference type="EMBL" id="GBC60369.1"/>
    </source>
</evidence>